<dbReference type="RefSeq" id="WP_014842364.1">
    <property type="nucleotide sequence ID" value="NZ_CAXYJH010000046.1"/>
</dbReference>
<protein>
    <submittedName>
        <fullName evidence="2">Uncharacterized protein</fullName>
    </submittedName>
</protein>
<dbReference type="AlphaFoldDB" id="A0AAN5P6J0"/>
<gene>
    <name evidence="2" type="ORF">JBK99_02585</name>
</gene>
<proteinExistence type="predicted"/>
<name>A0AAN5P6J0_LEGPN</name>
<comment type="caution">
    <text evidence="2">The sequence shown here is derived from an EMBL/GenBank/DDBJ whole genome shotgun (WGS) entry which is preliminary data.</text>
</comment>
<keyword evidence="1" id="KW-0732">Signal</keyword>
<dbReference type="EMBL" id="DACWOD010000002">
    <property type="protein sequence ID" value="HAU2395219.1"/>
    <property type="molecule type" value="Genomic_DNA"/>
</dbReference>
<organism evidence="2 3">
    <name type="scientific">Legionella pneumophila</name>
    <dbReference type="NCBI Taxonomy" id="446"/>
    <lineage>
        <taxon>Bacteria</taxon>
        <taxon>Pseudomonadati</taxon>
        <taxon>Pseudomonadota</taxon>
        <taxon>Gammaproteobacteria</taxon>
        <taxon>Legionellales</taxon>
        <taxon>Legionellaceae</taxon>
        <taxon>Legionella</taxon>
    </lineage>
</organism>
<evidence type="ECO:0000313" key="2">
    <source>
        <dbReference type="EMBL" id="HAU2395219.1"/>
    </source>
</evidence>
<reference evidence="2" key="1">
    <citation type="journal article" date="2018" name="Genome Biol.">
        <title>SKESA: strategic k-mer extension for scrupulous assemblies.</title>
        <authorList>
            <person name="Souvorov A."/>
            <person name="Agarwala R."/>
            <person name="Lipman D.J."/>
        </authorList>
    </citation>
    <scope>NUCLEOTIDE SEQUENCE</scope>
    <source>
        <strain evidence="2">CL18-200174</strain>
    </source>
</reference>
<evidence type="ECO:0000313" key="3">
    <source>
        <dbReference type="Proteomes" id="UP000863577"/>
    </source>
</evidence>
<feature type="chain" id="PRO_5043284305" evidence="1">
    <location>
        <begin position="23"/>
        <end position="83"/>
    </location>
</feature>
<evidence type="ECO:0000256" key="1">
    <source>
        <dbReference type="SAM" id="SignalP"/>
    </source>
</evidence>
<sequence length="83" mass="8701">MKNILLSLIGGSLILASASSFAVSKTDMDAKWICTTNASTSEVASDIDADKQMSTTALSATKAFAFAAENCRDCTKITCEAQN</sequence>
<accession>A0AAN5P6J0</accession>
<reference evidence="2" key="2">
    <citation type="submission" date="2019-09" db="EMBL/GenBank/DDBJ databases">
        <authorList>
            <consortium name="NCBI Pathogen Detection Project"/>
        </authorList>
    </citation>
    <scope>NUCLEOTIDE SEQUENCE</scope>
    <source>
        <strain evidence="2">CL18-200174</strain>
    </source>
</reference>
<feature type="signal peptide" evidence="1">
    <location>
        <begin position="1"/>
        <end position="22"/>
    </location>
</feature>
<dbReference type="Proteomes" id="UP000863577">
    <property type="component" value="Unassembled WGS sequence"/>
</dbReference>